<proteinExistence type="inferred from homology"/>
<keyword evidence="11" id="KW-1185">Reference proteome</keyword>
<dbReference type="GO" id="GO:0016051">
    <property type="term" value="P:carbohydrate biosynthetic process"/>
    <property type="evidence" value="ECO:0007669"/>
    <property type="project" value="InterPro"/>
</dbReference>
<keyword evidence="6 9" id="KW-0333">Golgi apparatus</keyword>
<keyword evidence="4" id="KW-0812">Transmembrane</keyword>
<gene>
    <name evidence="10" type="ORF">LSH36_488g04059</name>
</gene>
<keyword evidence="9" id="KW-0735">Signal-anchor</keyword>
<keyword evidence="5" id="KW-1133">Transmembrane helix</keyword>
<keyword evidence="8 9" id="KW-0325">Glycoprotein</keyword>
<evidence type="ECO:0000256" key="7">
    <source>
        <dbReference type="ARBA" id="ARBA00023136"/>
    </source>
</evidence>
<evidence type="ECO:0000256" key="4">
    <source>
        <dbReference type="ARBA" id="ARBA00022692"/>
    </source>
</evidence>
<comment type="subcellular location">
    <subcellularLocation>
        <location evidence="1 9">Golgi apparatus membrane</location>
        <topology evidence="1 9">Single-pass type II membrane protein</topology>
    </subcellularLocation>
</comment>
<dbReference type="EMBL" id="JAODUP010000488">
    <property type="protein sequence ID" value="KAK2148641.1"/>
    <property type="molecule type" value="Genomic_DNA"/>
</dbReference>
<comment type="caution">
    <text evidence="10">The sequence shown here is derived from an EMBL/GenBank/DDBJ whole genome shotgun (WGS) entry which is preliminary data.</text>
</comment>
<keyword evidence="7" id="KW-0472">Membrane</keyword>
<evidence type="ECO:0000256" key="3">
    <source>
        <dbReference type="ARBA" id="ARBA00022679"/>
    </source>
</evidence>
<dbReference type="EC" id="2.8.2.-" evidence="9"/>
<dbReference type="PANTHER" id="PTHR12137">
    <property type="entry name" value="CARBOHYDRATE SULFOTRANSFERASE"/>
    <property type="match status" value="1"/>
</dbReference>
<name>A0AAD9J9W4_9ANNE</name>
<dbReference type="Pfam" id="PF03567">
    <property type="entry name" value="Sulfotransfer_2"/>
    <property type="match status" value="1"/>
</dbReference>
<dbReference type="GO" id="GO:0000139">
    <property type="term" value="C:Golgi membrane"/>
    <property type="evidence" value="ECO:0007669"/>
    <property type="project" value="UniProtKB-SubCell"/>
</dbReference>
<sequence>MKTVRICSQEERLEHMRKICHRRSEASAKKWLEISDRSLVDQKHKVMMCWMSKAGCTAFKALLLQAAGFTVSEERFGHNLMTVHVKKVLEEHGLRSLSQLPDNMTRNVLDSYFSFLLIRHPFQRLLSTYRGKVLGADSDFPWFGGEALKLAHPELFRHNKTLAEMTAPQQVLGPPTFGQFLDWIAKSATYNDHWSMILEACHPCAQNWSAVLKIETMEHDSKLLISHLQPDVNISHIPVRHSHQKKVIHDHCYMSLPEYADVKEGTIDYFLHLYKVDMEMFGYGWNKTTNTAYCRIKTENGVCC</sequence>
<evidence type="ECO:0000256" key="6">
    <source>
        <dbReference type="ARBA" id="ARBA00023034"/>
    </source>
</evidence>
<dbReference type="InterPro" id="IPR018011">
    <property type="entry name" value="Carb_sulfotrans_8-10"/>
</dbReference>
<evidence type="ECO:0000313" key="11">
    <source>
        <dbReference type="Proteomes" id="UP001208570"/>
    </source>
</evidence>
<keyword evidence="3 9" id="KW-0808">Transferase</keyword>
<comment type="similarity">
    <text evidence="2 9">Belongs to the sulfotransferase 2 family.</text>
</comment>
<accession>A0AAD9J9W4</accession>
<evidence type="ECO:0000256" key="9">
    <source>
        <dbReference type="RuleBase" id="RU364020"/>
    </source>
</evidence>
<keyword evidence="9" id="KW-0119">Carbohydrate metabolism</keyword>
<protein>
    <recommendedName>
        <fullName evidence="9">Carbohydrate sulfotransferase</fullName>
        <ecNumber evidence="9">2.8.2.-</ecNumber>
    </recommendedName>
</protein>
<dbReference type="AlphaFoldDB" id="A0AAD9J9W4"/>
<evidence type="ECO:0000313" key="10">
    <source>
        <dbReference type="EMBL" id="KAK2148641.1"/>
    </source>
</evidence>
<evidence type="ECO:0000256" key="8">
    <source>
        <dbReference type="ARBA" id="ARBA00023180"/>
    </source>
</evidence>
<dbReference type="Proteomes" id="UP001208570">
    <property type="component" value="Unassembled WGS sequence"/>
</dbReference>
<evidence type="ECO:0000256" key="1">
    <source>
        <dbReference type="ARBA" id="ARBA00004323"/>
    </source>
</evidence>
<evidence type="ECO:0000256" key="2">
    <source>
        <dbReference type="ARBA" id="ARBA00006339"/>
    </source>
</evidence>
<reference evidence="10" key="1">
    <citation type="journal article" date="2023" name="Mol. Biol. Evol.">
        <title>Third-Generation Sequencing Reveals the Adaptive Role of the Epigenome in Three Deep-Sea Polychaetes.</title>
        <authorList>
            <person name="Perez M."/>
            <person name="Aroh O."/>
            <person name="Sun Y."/>
            <person name="Lan Y."/>
            <person name="Juniper S.K."/>
            <person name="Young C.R."/>
            <person name="Angers B."/>
            <person name="Qian P.Y."/>
        </authorList>
    </citation>
    <scope>NUCLEOTIDE SEQUENCE</scope>
    <source>
        <strain evidence="10">P08H-3</strain>
    </source>
</reference>
<evidence type="ECO:0000256" key="5">
    <source>
        <dbReference type="ARBA" id="ARBA00022989"/>
    </source>
</evidence>
<organism evidence="10 11">
    <name type="scientific">Paralvinella palmiformis</name>
    <dbReference type="NCBI Taxonomy" id="53620"/>
    <lineage>
        <taxon>Eukaryota</taxon>
        <taxon>Metazoa</taxon>
        <taxon>Spiralia</taxon>
        <taxon>Lophotrochozoa</taxon>
        <taxon>Annelida</taxon>
        <taxon>Polychaeta</taxon>
        <taxon>Sedentaria</taxon>
        <taxon>Canalipalpata</taxon>
        <taxon>Terebellida</taxon>
        <taxon>Terebelliformia</taxon>
        <taxon>Alvinellidae</taxon>
        <taxon>Paralvinella</taxon>
    </lineage>
</organism>
<dbReference type="InterPro" id="IPR005331">
    <property type="entry name" value="Sulfotransferase"/>
</dbReference>
<dbReference type="GO" id="GO:0008146">
    <property type="term" value="F:sulfotransferase activity"/>
    <property type="evidence" value="ECO:0007669"/>
    <property type="project" value="InterPro"/>
</dbReference>
<dbReference type="PANTHER" id="PTHR12137:SF54">
    <property type="entry name" value="CARBOHYDRATE SULFOTRANSFERASE"/>
    <property type="match status" value="1"/>
</dbReference>